<comment type="caution">
    <text evidence="1">The sequence shown here is derived from an EMBL/GenBank/DDBJ whole genome shotgun (WGS) entry which is preliminary data.</text>
</comment>
<sequence length="163" mass="19115">MGRPKPIEVHVNSKGSKHLVFQELLHAEDGYAFIPVDGRYKTDLYNQGLLDGRKRAVHFFSTLFECESPWVLILPFQTAEESLINCSFFGVVSLDQTYIVNMREAVTFLNNVCMQCEVYGTDKCYFSLSFDCGKDDREQYRDSAWFEMQREIRRKRKERVFPV</sequence>
<gene>
    <name evidence="1" type="ORF">QD47_23415</name>
</gene>
<protein>
    <submittedName>
        <fullName evidence="1">Uncharacterized protein</fullName>
    </submittedName>
</protein>
<organism evidence="1 2">
    <name type="scientific">Paenibacillus terrae</name>
    <dbReference type="NCBI Taxonomy" id="159743"/>
    <lineage>
        <taxon>Bacteria</taxon>
        <taxon>Bacillati</taxon>
        <taxon>Bacillota</taxon>
        <taxon>Bacilli</taxon>
        <taxon>Bacillales</taxon>
        <taxon>Paenibacillaceae</taxon>
        <taxon>Paenibacillus</taxon>
    </lineage>
</organism>
<name>A0A0D7WVX6_9BACL</name>
<dbReference type="EMBL" id="JTHP01000061">
    <property type="protein sequence ID" value="KJD43310.1"/>
    <property type="molecule type" value="Genomic_DNA"/>
</dbReference>
<keyword evidence="2" id="KW-1185">Reference proteome</keyword>
<dbReference type="RefSeq" id="WP_044648384.1">
    <property type="nucleotide sequence ID" value="NZ_JTHP01000061.1"/>
</dbReference>
<reference evidence="1 2" key="1">
    <citation type="submission" date="2014-11" db="EMBL/GenBank/DDBJ databases">
        <title>Draft Genome Sequences of Paenibacillus polymyxa NRRL B-30509 and Paenibacillus terrae NRRL B-30644, Strains from a Poultry Environment that Produce Tridecaptin A and Paenicidins.</title>
        <authorList>
            <person name="van Belkum M.J."/>
            <person name="Lohans C.T."/>
            <person name="Vederas J.C."/>
        </authorList>
    </citation>
    <scope>NUCLEOTIDE SEQUENCE [LARGE SCALE GENOMIC DNA]</scope>
    <source>
        <strain evidence="1 2">NRRL B-30644</strain>
    </source>
</reference>
<evidence type="ECO:0000313" key="2">
    <source>
        <dbReference type="Proteomes" id="UP000032534"/>
    </source>
</evidence>
<dbReference type="AlphaFoldDB" id="A0A0D7WVX6"/>
<proteinExistence type="predicted"/>
<dbReference type="PATRIC" id="fig|159743.3.peg.5205"/>
<dbReference type="OrthoDB" id="2665055at2"/>
<evidence type="ECO:0000313" key="1">
    <source>
        <dbReference type="EMBL" id="KJD43310.1"/>
    </source>
</evidence>
<dbReference type="Proteomes" id="UP000032534">
    <property type="component" value="Unassembled WGS sequence"/>
</dbReference>
<accession>A0A0D7WVX6</accession>